<feature type="region of interest" description="Disordered" evidence="2">
    <location>
        <begin position="195"/>
        <end position="361"/>
    </location>
</feature>
<evidence type="ECO:0000313" key="5">
    <source>
        <dbReference type="WBParaSite" id="ALUE_0001812901-mRNA-1"/>
    </source>
</evidence>
<dbReference type="SMART" id="SM00750">
    <property type="entry name" value="KIND"/>
    <property type="match status" value="1"/>
</dbReference>
<feature type="compositionally biased region" description="Basic and acidic residues" evidence="2">
    <location>
        <begin position="312"/>
        <end position="323"/>
    </location>
</feature>
<keyword evidence="4" id="KW-1185">Reference proteome</keyword>
<dbReference type="Proteomes" id="UP000036681">
    <property type="component" value="Unplaced"/>
</dbReference>
<feature type="compositionally biased region" description="Acidic residues" evidence="2">
    <location>
        <begin position="237"/>
        <end position="246"/>
    </location>
</feature>
<dbReference type="InterPro" id="IPR011019">
    <property type="entry name" value="KIND_dom"/>
</dbReference>
<feature type="compositionally biased region" description="Polar residues" evidence="2">
    <location>
        <begin position="399"/>
        <end position="410"/>
    </location>
</feature>
<dbReference type="WBParaSite" id="ALUE_0001812901-mRNA-1">
    <property type="protein sequence ID" value="ALUE_0001812901-mRNA-1"/>
    <property type="gene ID" value="ALUE_0001812901"/>
</dbReference>
<dbReference type="PROSITE" id="PS51377">
    <property type="entry name" value="KIND"/>
    <property type="match status" value="1"/>
</dbReference>
<sequence length="420" mass="46184">MGDVSVSISEVIEVRGCRLNDEELLALIIIACEQLTKTPAGVFTPDHVFVHMFGDLEDQFNSNSMLQIKVVSADQVSPEYVPPEIRDGNTNPDAGAVHVFCLGEVIRFAGAAESSNTDIFSLLNVMTVAHVATRPSIVRLAQMAKNKLSIQNPKALLAEMYVLVMGDEADDIEDFDASSGEYVLAALGEDGELKETRWSGDEIGPPALSSTKIKEEDSEETDEQMDADKKWLTTSAADEDEIDPFENTDAGNLATLSGRDPFNSDFLVNSSSKPASVEQHDAAGGDEPRKEKQRKLLIDASDMLMGSPMIEAFDKPPEKEPKKKPLSWPEPGSRHEFDYDDDIVEYKEEEPEEDETSKLPVDEVLKVKESASTFEFFGRPPADFSQTIRVTPIVERTETPTSLSPISEASENIEKASPCF</sequence>
<feature type="compositionally biased region" description="Basic and acidic residues" evidence="2">
    <location>
        <begin position="278"/>
        <end position="297"/>
    </location>
</feature>
<evidence type="ECO:0000259" key="3">
    <source>
        <dbReference type="PROSITE" id="PS51377"/>
    </source>
</evidence>
<evidence type="ECO:0000313" key="4">
    <source>
        <dbReference type="Proteomes" id="UP000036681"/>
    </source>
</evidence>
<proteinExistence type="predicted"/>
<organism evidence="4 5">
    <name type="scientific">Ascaris lumbricoides</name>
    <name type="common">Giant roundworm</name>
    <dbReference type="NCBI Taxonomy" id="6252"/>
    <lineage>
        <taxon>Eukaryota</taxon>
        <taxon>Metazoa</taxon>
        <taxon>Ecdysozoa</taxon>
        <taxon>Nematoda</taxon>
        <taxon>Chromadorea</taxon>
        <taxon>Rhabditida</taxon>
        <taxon>Spirurina</taxon>
        <taxon>Ascaridomorpha</taxon>
        <taxon>Ascaridoidea</taxon>
        <taxon>Ascarididae</taxon>
        <taxon>Ascaris</taxon>
    </lineage>
</organism>
<reference evidence="5" key="1">
    <citation type="submission" date="2017-02" db="UniProtKB">
        <authorList>
            <consortium name="WormBaseParasite"/>
        </authorList>
    </citation>
    <scope>IDENTIFICATION</scope>
</reference>
<feature type="domain" description="KIND" evidence="3">
    <location>
        <begin position="6"/>
        <end position="196"/>
    </location>
</feature>
<name>A0A0M3II14_ASCLU</name>
<accession>A0A0M3II14</accession>
<evidence type="ECO:0000256" key="2">
    <source>
        <dbReference type="SAM" id="MobiDB-lite"/>
    </source>
</evidence>
<evidence type="ECO:0000256" key="1">
    <source>
        <dbReference type="ARBA" id="ARBA00022737"/>
    </source>
</evidence>
<feature type="compositionally biased region" description="Acidic residues" evidence="2">
    <location>
        <begin position="216"/>
        <end position="225"/>
    </location>
</feature>
<protein>
    <submittedName>
        <fullName evidence="5">KIND domain-containing protein</fullName>
    </submittedName>
</protein>
<feature type="compositionally biased region" description="Acidic residues" evidence="2">
    <location>
        <begin position="338"/>
        <end position="355"/>
    </location>
</feature>
<dbReference type="AlphaFoldDB" id="A0A0M3II14"/>
<keyword evidence="1" id="KW-0677">Repeat</keyword>
<feature type="region of interest" description="Disordered" evidence="2">
    <location>
        <begin position="388"/>
        <end position="420"/>
    </location>
</feature>